<accession>A0A6J4UWA9</accession>
<gene>
    <name evidence="1" type="ORF">AVDCRST_MAG73-3702</name>
</gene>
<protein>
    <submittedName>
        <fullName evidence="1">Uncharacterized protein</fullName>
    </submittedName>
</protein>
<organism evidence="1">
    <name type="scientific">uncultured Thermomicrobiales bacterium</name>
    <dbReference type="NCBI Taxonomy" id="1645740"/>
    <lineage>
        <taxon>Bacteria</taxon>
        <taxon>Pseudomonadati</taxon>
        <taxon>Thermomicrobiota</taxon>
        <taxon>Thermomicrobia</taxon>
        <taxon>Thermomicrobiales</taxon>
        <taxon>environmental samples</taxon>
    </lineage>
</organism>
<dbReference type="AlphaFoldDB" id="A0A6J4UWA9"/>
<proteinExistence type="predicted"/>
<sequence length="221" mass="22373">MAADDNQAIRAAAFLARALALPATPEEIALDLERVAERDTGPTFAVELDSSVGPAAFLIYVYELAADGAARATFNGDLGTLEDAAERGGPGPRIVAHLDDGAFGFILATAPATARALLGAAESTAPVPEAAIPRSAAEGLRQRAEAAGQLLRLLTAANAEAVRWLAAAETAGSPADSNGPPTTLDLTPEETALALLLLDDAGVRALLRTMNAVLAAAGGRG</sequence>
<dbReference type="EMBL" id="CADCWE010000244">
    <property type="protein sequence ID" value="CAA9561077.1"/>
    <property type="molecule type" value="Genomic_DNA"/>
</dbReference>
<reference evidence="1" key="1">
    <citation type="submission" date="2020-02" db="EMBL/GenBank/DDBJ databases">
        <authorList>
            <person name="Meier V. D."/>
        </authorList>
    </citation>
    <scope>NUCLEOTIDE SEQUENCE</scope>
    <source>
        <strain evidence="1">AVDCRST_MAG73</strain>
    </source>
</reference>
<evidence type="ECO:0000313" key="1">
    <source>
        <dbReference type="EMBL" id="CAA9561077.1"/>
    </source>
</evidence>
<name>A0A6J4UWA9_9BACT</name>